<keyword evidence="2" id="KW-0413">Isomerase</keyword>
<dbReference type="AlphaFoldDB" id="W7XY03"/>
<organism evidence="2 3">
    <name type="scientific">Saccharicrinis fermentans DSM 9555 = JCM 21142</name>
    <dbReference type="NCBI Taxonomy" id="869213"/>
    <lineage>
        <taxon>Bacteria</taxon>
        <taxon>Pseudomonadati</taxon>
        <taxon>Bacteroidota</taxon>
        <taxon>Bacteroidia</taxon>
        <taxon>Marinilabiliales</taxon>
        <taxon>Marinilabiliaceae</taxon>
        <taxon>Saccharicrinis</taxon>
    </lineage>
</organism>
<dbReference type="EMBL" id="BAMD01000023">
    <property type="protein sequence ID" value="GAF03445.1"/>
    <property type="molecule type" value="Genomic_DNA"/>
</dbReference>
<proteinExistence type="predicted"/>
<name>W7XY03_9BACT</name>
<gene>
    <name evidence="2" type="ORF">JCM21142_52121</name>
</gene>
<evidence type="ECO:0000256" key="1">
    <source>
        <dbReference type="SAM" id="MobiDB-lite"/>
    </source>
</evidence>
<dbReference type="eggNOG" id="COG1754">
    <property type="taxonomic scope" value="Bacteria"/>
</dbReference>
<accession>W7XY03</accession>
<evidence type="ECO:0000313" key="3">
    <source>
        <dbReference type="Proteomes" id="UP000019402"/>
    </source>
</evidence>
<dbReference type="Proteomes" id="UP000019402">
    <property type="component" value="Unassembled WGS sequence"/>
</dbReference>
<feature type="region of interest" description="Disordered" evidence="1">
    <location>
        <begin position="64"/>
        <end position="98"/>
    </location>
</feature>
<sequence>MKEKRKADKEKFIKSFDEDPEVQILNGRWGPYISYQKKNYKIPKDTDPTKLSFDDCQKLIKNGGKKPVKKAATKKTATKKTATKVAAKKTSAKKSTKK</sequence>
<dbReference type="GO" id="GO:0016853">
    <property type="term" value="F:isomerase activity"/>
    <property type="evidence" value="ECO:0007669"/>
    <property type="project" value="UniProtKB-KW"/>
</dbReference>
<dbReference type="Pfam" id="PF13368">
    <property type="entry name" value="Toprim_C_rpt"/>
    <property type="match status" value="1"/>
</dbReference>
<evidence type="ECO:0000313" key="2">
    <source>
        <dbReference type="EMBL" id="GAF03445.1"/>
    </source>
</evidence>
<dbReference type="RefSeq" id="WP_235208159.1">
    <property type="nucleotide sequence ID" value="NZ_BAMD01000023.1"/>
</dbReference>
<keyword evidence="3" id="KW-1185">Reference proteome</keyword>
<comment type="caution">
    <text evidence="2">The sequence shown here is derived from an EMBL/GenBank/DDBJ whole genome shotgun (WGS) entry which is preliminary data.</text>
</comment>
<reference evidence="2 3" key="1">
    <citation type="journal article" date="2014" name="Genome Announc.">
        <title>Draft Genome Sequence of Cytophaga fermentans JCM 21142T, a Facultative Anaerobe Isolated from Marine Mud.</title>
        <authorList>
            <person name="Starns D."/>
            <person name="Oshima K."/>
            <person name="Suda W."/>
            <person name="Iino T."/>
            <person name="Yuki M."/>
            <person name="Inoue J."/>
            <person name="Kitamura K."/>
            <person name="Iida T."/>
            <person name="Darby A."/>
            <person name="Hattori M."/>
            <person name="Ohkuma M."/>
        </authorList>
    </citation>
    <scope>NUCLEOTIDE SEQUENCE [LARGE SCALE GENOMIC DNA]</scope>
    <source>
        <strain evidence="2 3">JCM 21142</strain>
    </source>
</reference>
<protein>
    <submittedName>
        <fullName evidence="2">DNA topoisomerase I</fullName>
    </submittedName>
</protein>
<dbReference type="InterPro" id="IPR025589">
    <property type="entry name" value="Toprim_C_rpt"/>
</dbReference>